<protein>
    <recommendedName>
        <fullName evidence="3">SLH domain-containing protein</fullName>
    </recommendedName>
</protein>
<sequence>MMLIYARLLLVISIAPLAVVSWTVNSSSRRQVVHEGVAWIGKATTGLLVVSGIPSQAQAARGAAELDFEYYIRSAVSGNKREGNVLPSLSPTPALPRTLKEPLLSLLLNDDCSASCVPIATLVQTILQSRSNTQDSNEIERNIQQRLRAYREKARKSFYAKAPWENALVSDQYYFDLTSYALWRTAADLLPNFVDRDRFIRGIGRDLLNNMQEKGLLPNKSTAIRGSATSTIPSMQAVLQTFTSSGFCRDYRIGEAPVLDKKGKIAADAPPVIIFDDLDDDALTSGASIDCLVSVLEPATLGASLQITGEQSRFGPDFVGATLSAVWEQADLTSSWEVFFVDPEYRPNPKDYFPNEQLLQYTISLKQ</sequence>
<proteinExistence type="predicted"/>
<evidence type="ECO:0008006" key="3">
    <source>
        <dbReference type="Google" id="ProtNLM"/>
    </source>
</evidence>
<organism evidence="2">
    <name type="scientific">Phaeodactylum tricornutum</name>
    <name type="common">Diatom</name>
    <dbReference type="NCBI Taxonomy" id="2850"/>
    <lineage>
        <taxon>Eukaryota</taxon>
        <taxon>Sar</taxon>
        <taxon>Stramenopiles</taxon>
        <taxon>Ochrophyta</taxon>
        <taxon>Bacillariophyta</taxon>
        <taxon>Bacillariophyceae</taxon>
        <taxon>Bacillariophycidae</taxon>
        <taxon>Naviculales</taxon>
        <taxon>Phaeodactylaceae</taxon>
        <taxon>Phaeodactylum</taxon>
    </lineage>
</organism>
<evidence type="ECO:0000256" key="1">
    <source>
        <dbReference type="SAM" id="SignalP"/>
    </source>
</evidence>
<accession>A0A8J9X6R7</accession>
<feature type="chain" id="PRO_5035435303" description="SLH domain-containing protein" evidence="1">
    <location>
        <begin position="22"/>
        <end position="367"/>
    </location>
</feature>
<dbReference type="AlphaFoldDB" id="A0A8J9X6R7"/>
<dbReference type="Proteomes" id="UP000836788">
    <property type="component" value="Chromosome 4"/>
</dbReference>
<dbReference type="EMBL" id="OU594945">
    <property type="protein sequence ID" value="CAG9289327.1"/>
    <property type="molecule type" value="Genomic_DNA"/>
</dbReference>
<feature type="signal peptide" evidence="1">
    <location>
        <begin position="1"/>
        <end position="21"/>
    </location>
</feature>
<keyword evidence="1" id="KW-0732">Signal</keyword>
<evidence type="ECO:0000313" key="2">
    <source>
        <dbReference type="EMBL" id="CAG9289327.1"/>
    </source>
</evidence>
<name>A0A8J9X6R7_PHATR</name>
<reference evidence="2" key="1">
    <citation type="submission" date="2022-02" db="EMBL/GenBank/DDBJ databases">
        <authorList>
            <person name="Giguere J D."/>
        </authorList>
    </citation>
    <scope>NUCLEOTIDE SEQUENCE</scope>
    <source>
        <strain evidence="2">CCAP 1055/1</strain>
    </source>
</reference>
<gene>
    <name evidence="2" type="ORF">PTTT1_LOCUS41309</name>
</gene>